<proteinExistence type="predicted"/>
<sequence length="19" mass="2118">MSPEGHSLHCFGNITILVY</sequence>
<dbReference type="EMBL" id="GGEC01084779">
    <property type="protein sequence ID" value="MBX65263.1"/>
    <property type="molecule type" value="Transcribed_RNA"/>
</dbReference>
<name>A0A2P2QE35_RHIMU</name>
<evidence type="ECO:0000313" key="1">
    <source>
        <dbReference type="EMBL" id="MBX65263.1"/>
    </source>
</evidence>
<reference evidence="1" key="1">
    <citation type="submission" date="2018-02" db="EMBL/GenBank/DDBJ databases">
        <title>Rhizophora mucronata_Transcriptome.</title>
        <authorList>
            <person name="Meera S.P."/>
            <person name="Sreeshan A."/>
            <person name="Augustine A."/>
        </authorList>
    </citation>
    <scope>NUCLEOTIDE SEQUENCE</scope>
    <source>
        <tissue evidence="1">Leaf</tissue>
    </source>
</reference>
<accession>A0A2P2QE35</accession>
<dbReference type="AlphaFoldDB" id="A0A2P2QE35"/>
<organism evidence="1">
    <name type="scientific">Rhizophora mucronata</name>
    <name type="common">Asiatic mangrove</name>
    <dbReference type="NCBI Taxonomy" id="61149"/>
    <lineage>
        <taxon>Eukaryota</taxon>
        <taxon>Viridiplantae</taxon>
        <taxon>Streptophyta</taxon>
        <taxon>Embryophyta</taxon>
        <taxon>Tracheophyta</taxon>
        <taxon>Spermatophyta</taxon>
        <taxon>Magnoliopsida</taxon>
        <taxon>eudicotyledons</taxon>
        <taxon>Gunneridae</taxon>
        <taxon>Pentapetalae</taxon>
        <taxon>rosids</taxon>
        <taxon>fabids</taxon>
        <taxon>Malpighiales</taxon>
        <taxon>Rhizophoraceae</taxon>
        <taxon>Rhizophora</taxon>
    </lineage>
</organism>
<protein>
    <submittedName>
        <fullName evidence="1">Uncharacterized protein</fullName>
    </submittedName>
</protein>